<dbReference type="InterPro" id="IPR025669">
    <property type="entry name" value="AAA_dom"/>
</dbReference>
<comment type="caution">
    <text evidence="2">The sequence shown here is derived from an EMBL/GenBank/DDBJ whole genome shotgun (WGS) entry which is preliminary data.</text>
</comment>
<dbReference type="AlphaFoldDB" id="A0A366H898"/>
<accession>A0A366H898</accession>
<gene>
    <name evidence="2" type="ORF">DES53_1127</name>
</gene>
<dbReference type="Proteomes" id="UP000253426">
    <property type="component" value="Unassembled WGS sequence"/>
</dbReference>
<dbReference type="EMBL" id="QNRR01000012">
    <property type="protein sequence ID" value="RBP38009.1"/>
    <property type="molecule type" value="Genomic_DNA"/>
</dbReference>
<name>A0A366H898_9BACT</name>
<proteinExistence type="predicted"/>
<dbReference type="PANTHER" id="PTHR13696:SF52">
    <property type="entry name" value="PARA FAMILY PROTEIN CT_582"/>
    <property type="match status" value="1"/>
</dbReference>
<protein>
    <submittedName>
        <fullName evidence="2">Chromosome partitioning protein</fullName>
    </submittedName>
</protein>
<dbReference type="Pfam" id="PF13614">
    <property type="entry name" value="AAA_31"/>
    <property type="match status" value="1"/>
</dbReference>
<dbReference type="InterPro" id="IPR050678">
    <property type="entry name" value="DNA_Partitioning_ATPase"/>
</dbReference>
<sequence>MAAKAIAFINFKGGVGKTAATVNIGACLAYYRRKRVLIVDLDAQCNSSFWLMPPLVWKEHIGNGEHSTYQLFRDAIMKSKEFDFEKAVLKGMPRATVPLIKDLDLLPAAVELIKVEEQLQQNKHAKFYEFVAKALKPQYERYDYILFDCPPNTYSVTKNALYAADYCVIPYLPDFLSLSGFQIFAKLVDDISELYSWQKSSRHKTSIAAVLVSHYRTGLKDHDKSLADLRIMLSLLKSQGLVHAKADLLEPPIRLSKDVAESTNQHQPVILTAPNSIGAADYHDLAKAFDDHFSNLP</sequence>
<dbReference type="RefSeq" id="WP_113961147.1">
    <property type="nucleotide sequence ID" value="NZ_QNRR01000012.1"/>
</dbReference>
<evidence type="ECO:0000259" key="1">
    <source>
        <dbReference type="Pfam" id="PF13614"/>
    </source>
</evidence>
<dbReference type="PANTHER" id="PTHR13696">
    <property type="entry name" value="P-LOOP CONTAINING NUCLEOSIDE TRIPHOSPHATE HYDROLASE"/>
    <property type="match status" value="1"/>
</dbReference>
<dbReference type="OrthoDB" id="9815116at2"/>
<reference evidence="2 3" key="1">
    <citation type="submission" date="2018-06" db="EMBL/GenBank/DDBJ databases">
        <title>Genomic Encyclopedia of Type Strains, Phase IV (KMG-IV): sequencing the most valuable type-strain genomes for metagenomic binning, comparative biology and taxonomic classification.</title>
        <authorList>
            <person name="Goeker M."/>
        </authorList>
    </citation>
    <scope>NUCLEOTIDE SEQUENCE [LARGE SCALE GENOMIC DNA]</scope>
    <source>
        <strain evidence="2 3">DSM 25532</strain>
    </source>
</reference>
<dbReference type="InterPro" id="IPR027417">
    <property type="entry name" value="P-loop_NTPase"/>
</dbReference>
<evidence type="ECO:0000313" key="3">
    <source>
        <dbReference type="Proteomes" id="UP000253426"/>
    </source>
</evidence>
<dbReference type="SUPFAM" id="SSF52540">
    <property type="entry name" value="P-loop containing nucleoside triphosphate hydrolases"/>
    <property type="match status" value="1"/>
</dbReference>
<feature type="domain" description="AAA" evidence="1">
    <location>
        <begin position="4"/>
        <end position="193"/>
    </location>
</feature>
<organism evidence="2 3">
    <name type="scientific">Roseimicrobium gellanilyticum</name>
    <dbReference type="NCBI Taxonomy" id="748857"/>
    <lineage>
        <taxon>Bacteria</taxon>
        <taxon>Pseudomonadati</taxon>
        <taxon>Verrucomicrobiota</taxon>
        <taxon>Verrucomicrobiia</taxon>
        <taxon>Verrucomicrobiales</taxon>
        <taxon>Verrucomicrobiaceae</taxon>
        <taxon>Roseimicrobium</taxon>
    </lineage>
</organism>
<dbReference type="Gene3D" id="3.40.50.300">
    <property type="entry name" value="P-loop containing nucleotide triphosphate hydrolases"/>
    <property type="match status" value="1"/>
</dbReference>
<evidence type="ECO:0000313" key="2">
    <source>
        <dbReference type="EMBL" id="RBP38009.1"/>
    </source>
</evidence>
<dbReference type="CDD" id="cd02042">
    <property type="entry name" value="ParAB_family"/>
    <property type="match status" value="1"/>
</dbReference>
<keyword evidence="3" id="KW-1185">Reference proteome</keyword>